<evidence type="ECO:0000256" key="1">
    <source>
        <dbReference type="SAM" id="Phobius"/>
    </source>
</evidence>
<proteinExistence type="predicted"/>
<dbReference type="STRING" id="78346.BRUM_1213"/>
<dbReference type="Proteomes" id="UP000029078">
    <property type="component" value="Unassembled WGS sequence"/>
</dbReference>
<evidence type="ECO:0000313" key="3">
    <source>
        <dbReference type="Proteomes" id="UP000029078"/>
    </source>
</evidence>
<protein>
    <submittedName>
        <fullName evidence="2">von Willebrand factor type A domain protein</fullName>
    </submittedName>
</protein>
<gene>
    <name evidence="2" type="ORF">BRUM_1213</name>
</gene>
<feature type="transmembrane region" description="Helical" evidence="1">
    <location>
        <begin position="62"/>
        <end position="83"/>
    </location>
</feature>
<sequence length="354" mass="39059">MQLTWQWPWAALATMIAAIIIVAIIVACASRRTDDDNHARTFSLDDDLNTESASRLFRQWRILSRLAAVMLAIALMLTIALTARPGTVDESEEKASSRDIVLCLDVSGSTLPYDREVIDTYRRLVDNFKGERIGLSIFNSTSRTVFPLTDDYDLVSKQLDKASDILKGVESQDDIDKMKESDYQALSDWLEGTQNRKESTSLIGDGVVSCAAMLPGFAYGNADATNTDRQRAASIVLATDNVVSGKPTYTLTEALDLTSQAKISVDGLFSGPKQSESDQTTKDFKSAIETRHGVFLTQSDGASVSSLVKEIESRRNHESQARNKAAITDAPGWWTLALAIVLVVWLALTWRLRR</sequence>
<dbReference type="EMBL" id="JGZL01000008">
    <property type="protein sequence ID" value="KFI89433.1"/>
    <property type="molecule type" value="Genomic_DNA"/>
</dbReference>
<dbReference type="eggNOG" id="COG2304">
    <property type="taxonomic scope" value="Bacteria"/>
</dbReference>
<dbReference type="Gene3D" id="3.40.50.410">
    <property type="entry name" value="von Willebrand factor, type A domain"/>
    <property type="match status" value="1"/>
</dbReference>
<name>A0A087D1N3_BIFRU</name>
<keyword evidence="1" id="KW-0472">Membrane</keyword>
<organism evidence="2 3">
    <name type="scientific">Bifidobacterium ruminantium</name>
    <dbReference type="NCBI Taxonomy" id="78346"/>
    <lineage>
        <taxon>Bacteria</taxon>
        <taxon>Bacillati</taxon>
        <taxon>Actinomycetota</taxon>
        <taxon>Actinomycetes</taxon>
        <taxon>Bifidobacteriales</taxon>
        <taxon>Bifidobacteriaceae</taxon>
        <taxon>Bifidobacterium</taxon>
    </lineage>
</organism>
<dbReference type="InterPro" id="IPR036465">
    <property type="entry name" value="vWFA_dom_sf"/>
</dbReference>
<keyword evidence="1" id="KW-0812">Transmembrane</keyword>
<keyword evidence="3" id="KW-1185">Reference proteome</keyword>
<feature type="transmembrane region" description="Helical" evidence="1">
    <location>
        <begin position="332"/>
        <end position="350"/>
    </location>
</feature>
<feature type="transmembrane region" description="Helical" evidence="1">
    <location>
        <begin position="6"/>
        <end position="30"/>
    </location>
</feature>
<keyword evidence="1" id="KW-1133">Transmembrane helix</keyword>
<reference evidence="2 3" key="1">
    <citation type="submission" date="2014-03" db="EMBL/GenBank/DDBJ databases">
        <title>Genomics of Bifidobacteria.</title>
        <authorList>
            <person name="Ventura M."/>
            <person name="Milani C."/>
            <person name="Lugli G.A."/>
        </authorList>
    </citation>
    <scope>NUCLEOTIDE SEQUENCE [LARGE SCALE GENOMIC DNA]</scope>
    <source>
        <strain evidence="2 3">LMG 21811</strain>
    </source>
</reference>
<dbReference type="RefSeq" id="WP_026646402.1">
    <property type="nucleotide sequence ID" value="NZ_JGZL01000008.1"/>
</dbReference>
<dbReference type="AlphaFoldDB" id="A0A087D1N3"/>
<evidence type="ECO:0000313" key="2">
    <source>
        <dbReference type="EMBL" id="KFI89433.1"/>
    </source>
</evidence>
<comment type="caution">
    <text evidence="2">The sequence shown here is derived from an EMBL/GenBank/DDBJ whole genome shotgun (WGS) entry which is preliminary data.</text>
</comment>
<accession>A0A087D1N3</accession>
<dbReference type="SUPFAM" id="SSF53300">
    <property type="entry name" value="vWA-like"/>
    <property type="match status" value="1"/>
</dbReference>